<dbReference type="InterPro" id="IPR036291">
    <property type="entry name" value="NAD(P)-bd_dom_sf"/>
</dbReference>
<keyword evidence="2" id="KW-1185">Reference proteome</keyword>
<sequence>MPALPFSGRKCATRSPKIIKKHINVNIYGFLYLYQAFRNLLKEATDSKNYIPLPNAIYAPTKLVQHWYTKAISVEDNQLTTFPVNPG</sequence>
<dbReference type="RefSeq" id="XP_070905743.1">
    <property type="nucleotide sequence ID" value="XM_071043897.1"/>
</dbReference>
<accession>A0ABR4LAT8</accession>
<dbReference type="Proteomes" id="UP001610444">
    <property type="component" value="Unassembled WGS sequence"/>
</dbReference>
<dbReference type="SUPFAM" id="SSF51735">
    <property type="entry name" value="NAD(P)-binding Rossmann-fold domains"/>
    <property type="match status" value="1"/>
</dbReference>
<dbReference type="GeneID" id="98159061"/>
<comment type="caution">
    <text evidence="1">The sequence shown here is derived from an EMBL/GenBank/DDBJ whole genome shotgun (WGS) entry which is preliminary data.</text>
</comment>
<dbReference type="EMBL" id="JBFXLR010000001">
    <property type="protein sequence ID" value="KAL2861653.1"/>
    <property type="molecule type" value="Genomic_DNA"/>
</dbReference>
<gene>
    <name evidence="1" type="ORF">BJX68DRAFT_260464</name>
</gene>
<evidence type="ECO:0000313" key="1">
    <source>
        <dbReference type="EMBL" id="KAL2861653.1"/>
    </source>
</evidence>
<proteinExistence type="predicted"/>
<organism evidence="1 2">
    <name type="scientific">Aspergillus pseudodeflectus</name>
    <dbReference type="NCBI Taxonomy" id="176178"/>
    <lineage>
        <taxon>Eukaryota</taxon>
        <taxon>Fungi</taxon>
        <taxon>Dikarya</taxon>
        <taxon>Ascomycota</taxon>
        <taxon>Pezizomycotina</taxon>
        <taxon>Eurotiomycetes</taxon>
        <taxon>Eurotiomycetidae</taxon>
        <taxon>Eurotiales</taxon>
        <taxon>Aspergillaceae</taxon>
        <taxon>Aspergillus</taxon>
        <taxon>Aspergillus subgen. Nidulantes</taxon>
    </lineage>
</organism>
<name>A0ABR4LAT8_9EURO</name>
<reference evidence="1 2" key="1">
    <citation type="submission" date="2024-07" db="EMBL/GenBank/DDBJ databases">
        <title>Section-level genome sequencing and comparative genomics of Aspergillus sections Usti and Cavernicolus.</title>
        <authorList>
            <consortium name="Lawrence Berkeley National Laboratory"/>
            <person name="Nybo J.L."/>
            <person name="Vesth T.C."/>
            <person name="Theobald S."/>
            <person name="Frisvad J.C."/>
            <person name="Larsen T.O."/>
            <person name="Kjaerboelling I."/>
            <person name="Rothschild-Mancinelli K."/>
            <person name="Lyhne E.K."/>
            <person name="Kogle M.E."/>
            <person name="Barry K."/>
            <person name="Clum A."/>
            <person name="Na H."/>
            <person name="Ledsgaard L."/>
            <person name="Lin J."/>
            <person name="Lipzen A."/>
            <person name="Kuo A."/>
            <person name="Riley R."/>
            <person name="Mondo S."/>
            <person name="LaButti K."/>
            <person name="Haridas S."/>
            <person name="Pangalinan J."/>
            <person name="Salamov A.A."/>
            <person name="Simmons B.A."/>
            <person name="Magnuson J.K."/>
            <person name="Chen J."/>
            <person name="Drula E."/>
            <person name="Henrissat B."/>
            <person name="Wiebenga A."/>
            <person name="Lubbers R.J."/>
            <person name="Gomes A.C."/>
            <person name="Macurrencykelacurrency M.R."/>
            <person name="Stajich J."/>
            <person name="Grigoriev I.V."/>
            <person name="Mortensen U.H."/>
            <person name="De vries R.P."/>
            <person name="Baker S.E."/>
            <person name="Andersen M.R."/>
        </authorList>
    </citation>
    <scope>NUCLEOTIDE SEQUENCE [LARGE SCALE GENOMIC DNA]</scope>
    <source>
        <strain evidence="1 2">CBS 756.74</strain>
    </source>
</reference>
<evidence type="ECO:0000313" key="2">
    <source>
        <dbReference type="Proteomes" id="UP001610444"/>
    </source>
</evidence>
<protein>
    <submittedName>
        <fullName evidence="1">Uncharacterized protein</fullName>
    </submittedName>
</protein>
<dbReference type="Gene3D" id="3.40.50.720">
    <property type="entry name" value="NAD(P)-binding Rossmann-like Domain"/>
    <property type="match status" value="1"/>
</dbReference>